<feature type="domain" description="Glycosyl hydrolase family 59 C-terminal lectin" evidence="2">
    <location>
        <begin position="130"/>
        <end position="213"/>
    </location>
</feature>
<proteinExistence type="predicted"/>
<dbReference type="AlphaFoldDB" id="A0A5C8PQJ3"/>
<dbReference type="Proteomes" id="UP000321638">
    <property type="component" value="Unassembled WGS sequence"/>
</dbReference>
<protein>
    <recommendedName>
        <fullName evidence="2">Glycosyl hydrolase family 59 C-terminal lectin domain-containing protein</fullName>
    </recommendedName>
</protein>
<keyword evidence="4" id="KW-1185">Reference proteome</keyword>
<organism evidence="3 4">
    <name type="scientific">Vineibacter terrae</name>
    <dbReference type="NCBI Taxonomy" id="2586908"/>
    <lineage>
        <taxon>Bacteria</taxon>
        <taxon>Pseudomonadati</taxon>
        <taxon>Pseudomonadota</taxon>
        <taxon>Alphaproteobacteria</taxon>
        <taxon>Hyphomicrobiales</taxon>
        <taxon>Vineibacter</taxon>
    </lineage>
</organism>
<dbReference type="Pfam" id="PF21708">
    <property type="entry name" value="Glyco_hydro_59_C"/>
    <property type="match status" value="1"/>
</dbReference>
<feature type="signal peptide" evidence="1">
    <location>
        <begin position="1"/>
        <end position="24"/>
    </location>
</feature>
<evidence type="ECO:0000313" key="3">
    <source>
        <dbReference type="EMBL" id="TXL77644.1"/>
    </source>
</evidence>
<keyword evidence="1" id="KW-0732">Signal</keyword>
<evidence type="ECO:0000313" key="4">
    <source>
        <dbReference type="Proteomes" id="UP000321638"/>
    </source>
</evidence>
<gene>
    <name evidence="3" type="ORF">FHP25_09465</name>
</gene>
<evidence type="ECO:0000259" key="2">
    <source>
        <dbReference type="Pfam" id="PF21708"/>
    </source>
</evidence>
<comment type="caution">
    <text evidence="3">The sequence shown here is derived from an EMBL/GenBank/DDBJ whole genome shotgun (WGS) entry which is preliminary data.</text>
</comment>
<dbReference type="InterPro" id="IPR049162">
    <property type="entry name" value="GH59_C"/>
</dbReference>
<sequence>MSTYRIALAAAAMLSTHATTQTHAQHPIPVELVSSTGTPTCTPALTGSGKPVRWEVVAAPGAPGDRAVAETTRDRTDERYPLCIHEPLSAANVDVTLNFKPVDGKNDRAGGIAVRLRDADTYYVVRANALEDNVRLYHVLKGVRRQFSGKDGVKVASGQWHTLRLRVVGDAFEVFFNGQPLFAARDARITAAGKVAVWTKADSLTQFGAMTVTVLP</sequence>
<reference evidence="3 4" key="1">
    <citation type="submission" date="2019-06" db="EMBL/GenBank/DDBJ databases">
        <title>New taxonomy in bacterial strain CC-CFT640, isolated from vineyard.</title>
        <authorList>
            <person name="Lin S.-Y."/>
            <person name="Tsai C.-F."/>
            <person name="Young C.-C."/>
        </authorList>
    </citation>
    <scope>NUCLEOTIDE SEQUENCE [LARGE SCALE GENOMIC DNA]</scope>
    <source>
        <strain evidence="3 4">CC-CFT640</strain>
    </source>
</reference>
<evidence type="ECO:0000256" key="1">
    <source>
        <dbReference type="SAM" id="SignalP"/>
    </source>
</evidence>
<dbReference type="RefSeq" id="WP_178133416.1">
    <property type="nucleotide sequence ID" value="NZ_VDUZ01000008.1"/>
</dbReference>
<name>A0A5C8PQJ3_9HYPH</name>
<dbReference type="EMBL" id="VDUZ01000008">
    <property type="protein sequence ID" value="TXL77644.1"/>
    <property type="molecule type" value="Genomic_DNA"/>
</dbReference>
<accession>A0A5C8PQJ3</accession>
<feature type="chain" id="PRO_5022745022" description="Glycosyl hydrolase family 59 C-terminal lectin domain-containing protein" evidence="1">
    <location>
        <begin position="25"/>
        <end position="216"/>
    </location>
</feature>
<dbReference type="Gene3D" id="2.60.120.560">
    <property type="entry name" value="Exo-inulinase, domain 1"/>
    <property type="match status" value="1"/>
</dbReference>